<dbReference type="CDD" id="cd00326">
    <property type="entry name" value="alpha_CA"/>
    <property type="match status" value="1"/>
</dbReference>
<evidence type="ECO:0000256" key="4">
    <source>
        <dbReference type="ARBA" id="ARBA00022723"/>
    </source>
</evidence>
<dbReference type="PANTHER" id="PTHR18952:SF265">
    <property type="entry name" value="CARBONIC ANHYDRASE"/>
    <property type="match status" value="1"/>
</dbReference>
<dbReference type="InterPro" id="IPR018338">
    <property type="entry name" value="Carbonic_anhydrase_a-class_CS"/>
</dbReference>
<organism evidence="10 11">
    <name type="scientific">Porites evermanni</name>
    <dbReference type="NCBI Taxonomy" id="104178"/>
    <lineage>
        <taxon>Eukaryota</taxon>
        <taxon>Metazoa</taxon>
        <taxon>Cnidaria</taxon>
        <taxon>Anthozoa</taxon>
        <taxon>Hexacorallia</taxon>
        <taxon>Scleractinia</taxon>
        <taxon>Fungiina</taxon>
        <taxon>Poritidae</taxon>
        <taxon>Porites</taxon>
    </lineage>
</organism>
<evidence type="ECO:0000256" key="3">
    <source>
        <dbReference type="ARBA" id="ARBA00012925"/>
    </source>
</evidence>
<feature type="domain" description="Alpha-carbonic anhydrase" evidence="9">
    <location>
        <begin position="8"/>
        <end position="268"/>
    </location>
</feature>
<evidence type="ECO:0000256" key="5">
    <source>
        <dbReference type="ARBA" id="ARBA00022833"/>
    </source>
</evidence>
<evidence type="ECO:0000256" key="7">
    <source>
        <dbReference type="ARBA" id="ARBA00048348"/>
    </source>
</evidence>
<dbReference type="Gene3D" id="3.10.200.10">
    <property type="entry name" value="Alpha carbonic anhydrase"/>
    <property type="match status" value="1"/>
</dbReference>
<dbReference type="EMBL" id="CALNXI010000009">
    <property type="protein sequence ID" value="CAH3014361.1"/>
    <property type="molecule type" value="Genomic_DNA"/>
</dbReference>
<dbReference type="SUPFAM" id="SSF51069">
    <property type="entry name" value="Carbonic anhydrase"/>
    <property type="match status" value="1"/>
</dbReference>
<comment type="similarity">
    <text evidence="2 8">Belongs to the alpha-carbonic anhydrase family.</text>
</comment>
<evidence type="ECO:0000256" key="8">
    <source>
        <dbReference type="RuleBase" id="RU367011"/>
    </source>
</evidence>
<name>A0ABN8LK95_9CNID</name>
<dbReference type="InterPro" id="IPR001148">
    <property type="entry name" value="CA_dom"/>
</dbReference>
<dbReference type="SMART" id="SM01057">
    <property type="entry name" value="Carb_anhydrase"/>
    <property type="match status" value="1"/>
</dbReference>
<proteinExistence type="inferred from homology"/>
<evidence type="ECO:0000259" key="9">
    <source>
        <dbReference type="PROSITE" id="PS51144"/>
    </source>
</evidence>
<keyword evidence="5 8" id="KW-0862">Zinc</keyword>
<evidence type="ECO:0000256" key="1">
    <source>
        <dbReference type="ARBA" id="ARBA00002904"/>
    </source>
</evidence>
<dbReference type="Proteomes" id="UP001159427">
    <property type="component" value="Unassembled WGS sequence"/>
</dbReference>
<comment type="cofactor">
    <cofactor evidence="8">
        <name>Zn(2+)</name>
        <dbReference type="ChEBI" id="CHEBI:29105"/>
    </cofactor>
</comment>
<evidence type="ECO:0000256" key="2">
    <source>
        <dbReference type="ARBA" id="ARBA00010718"/>
    </source>
</evidence>
<dbReference type="PANTHER" id="PTHR18952">
    <property type="entry name" value="CARBONIC ANHYDRASE"/>
    <property type="match status" value="1"/>
</dbReference>
<keyword evidence="4 8" id="KW-0479">Metal-binding</keyword>
<comment type="function">
    <text evidence="1 8">Reversible hydration of carbon dioxide.</text>
</comment>
<dbReference type="PROSITE" id="PS00162">
    <property type="entry name" value="ALPHA_CA_1"/>
    <property type="match status" value="1"/>
</dbReference>
<protein>
    <recommendedName>
        <fullName evidence="3 8">Carbonic anhydrase</fullName>
        <ecNumber evidence="3 8">4.2.1.1</ecNumber>
    </recommendedName>
</protein>
<comment type="catalytic activity">
    <reaction evidence="7 8">
        <text>hydrogencarbonate + H(+) = CO2 + H2O</text>
        <dbReference type="Rhea" id="RHEA:10748"/>
        <dbReference type="ChEBI" id="CHEBI:15377"/>
        <dbReference type="ChEBI" id="CHEBI:15378"/>
        <dbReference type="ChEBI" id="CHEBI:16526"/>
        <dbReference type="ChEBI" id="CHEBI:17544"/>
        <dbReference type="EC" id="4.2.1.1"/>
    </reaction>
</comment>
<evidence type="ECO:0000313" key="10">
    <source>
        <dbReference type="EMBL" id="CAH3014361.1"/>
    </source>
</evidence>
<reference evidence="10 11" key="1">
    <citation type="submission" date="2022-05" db="EMBL/GenBank/DDBJ databases">
        <authorList>
            <consortium name="Genoscope - CEA"/>
            <person name="William W."/>
        </authorList>
    </citation>
    <scope>NUCLEOTIDE SEQUENCE [LARGE SCALE GENOMIC DNA]</scope>
</reference>
<dbReference type="InterPro" id="IPR023561">
    <property type="entry name" value="Carbonic_anhydrase_a-class"/>
</dbReference>
<keyword evidence="11" id="KW-1185">Reference proteome</keyword>
<dbReference type="Pfam" id="PF00194">
    <property type="entry name" value="Carb_anhydrase"/>
    <property type="match status" value="1"/>
</dbReference>
<dbReference type="InterPro" id="IPR036398">
    <property type="entry name" value="CA_dom_sf"/>
</dbReference>
<keyword evidence="6 8" id="KW-0456">Lyase</keyword>
<sequence length="269" mass="30377">MRSGVQCLSWDYTIHRGPATWASSYPAAAGKKQSPIDIQTAGVRYDPNLSQTPLHLLYIKDSDYTITNNGHSVQVSRSSGSGYQLSGGPLLHKYQFKQFHFHWGASDDHGSEHQVNGKSYAAELHLVHWNVDLFDSFESAVTQEDGLAVIGVFIEVCEDCPQMIPIFDLLPRIKHKDDKYRMKTPFDPSVLIPCTEDYWTYSGSLTTPPCSESVTWIVLKETITIPSKHMEMLRSLHGYPFWQKPGANIVDNFRPVMPLNGRIIRSSFT</sequence>
<dbReference type="PROSITE" id="PS51144">
    <property type="entry name" value="ALPHA_CA_2"/>
    <property type="match status" value="1"/>
</dbReference>
<dbReference type="EC" id="4.2.1.1" evidence="3 8"/>
<gene>
    <name evidence="10" type="ORF">PEVE_00043694</name>
</gene>
<comment type="caution">
    <text evidence="10">The sequence shown here is derived from an EMBL/GenBank/DDBJ whole genome shotgun (WGS) entry which is preliminary data.</text>
</comment>
<evidence type="ECO:0000256" key="6">
    <source>
        <dbReference type="ARBA" id="ARBA00023239"/>
    </source>
</evidence>
<evidence type="ECO:0000313" key="11">
    <source>
        <dbReference type="Proteomes" id="UP001159427"/>
    </source>
</evidence>
<accession>A0ABN8LK95</accession>